<dbReference type="PROSITE" id="PS50995">
    <property type="entry name" value="HTH_MARR_2"/>
    <property type="match status" value="1"/>
</dbReference>
<dbReference type="RefSeq" id="WP_103265814.1">
    <property type="nucleotide sequence ID" value="NZ_CABMLE010000019.1"/>
</dbReference>
<dbReference type="GO" id="GO:0003677">
    <property type="term" value="F:DNA binding"/>
    <property type="evidence" value="ECO:0007669"/>
    <property type="project" value="UniProtKB-KW"/>
</dbReference>
<name>A0A2K2U951_9ACTN</name>
<keyword evidence="6" id="KW-1185">Reference proteome</keyword>
<keyword evidence="3" id="KW-0804">Transcription</keyword>
<dbReference type="SMART" id="SM00347">
    <property type="entry name" value="HTH_MARR"/>
    <property type="match status" value="1"/>
</dbReference>
<evidence type="ECO:0000256" key="2">
    <source>
        <dbReference type="ARBA" id="ARBA00023125"/>
    </source>
</evidence>
<dbReference type="Gene3D" id="1.10.10.10">
    <property type="entry name" value="Winged helix-like DNA-binding domain superfamily/Winged helix DNA-binding domain"/>
    <property type="match status" value="1"/>
</dbReference>
<dbReference type="AlphaFoldDB" id="A0A2K2U951"/>
<dbReference type="EMBL" id="PPEK01000019">
    <property type="protein sequence ID" value="PNV66857.1"/>
    <property type="molecule type" value="Genomic_DNA"/>
</dbReference>
<evidence type="ECO:0000313" key="5">
    <source>
        <dbReference type="EMBL" id="PNV66857.1"/>
    </source>
</evidence>
<protein>
    <submittedName>
        <fullName evidence="5">MarR family transcriptional regulator</fullName>
    </submittedName>
</protein>
<dbReference type="PRINTS" id="PR00598">
    <property type="entry name" value="HTHMARR"/>
</dbReference>
<proteinExistence type="predicted"/>
<gene>
    <name evidence="5" type="ORF">C2L71_11060</name>
</gene>
<evidence type="ECO:0000256" key="1">
    <source>
        <dbReference type="ARBA" id="ARBA00023015"/>
    </source>
</evidence>
<evidence type="ECO:0000313" key="6">
    <source>
        <dbReference type="Proteomes" id="UP000236197"/>
    </source>
</evidence>
<accession>A0A2K2U951</accession>
<dbReference type="GO" id="GO:0003700">
    <property type="term" value="F:DNA-binding transcription factor activity"/>
    <property type="evidence" value="ECO:0007669"/>
    <property type="project" value="InterPro"/>
</dbReference>
<dbReference type="SUPFAM" id="SSF46785">
    <property type="entry name" value="Winged helix' DNA-binding domain"/>
    <property type="match status" value="1"/>
</dbReference>
<keyword evidence="1" id="KW-0805">Transcription regulation</keyword>
<dbReference type="InterPro" id="IPR036390">
    <property type="entry name" value="WH_DNA-bd_sf"/>
</dbReference>
<organism evidence="5 6">
    <name type="scientific">Enteroscipio rubneri</name>
    <dbReference type="NCBI Taxonomy" id="2070686"/>
    <lineage>
        <taxon>Bacteria</taxon>
        <taxon>Bacillati</taxon>
        <taxon>Actinomycetota</taxon>
        <taxon>Coriobacteriia</taxon>
        <taxon>Eggerthellales</taxon>
        <taxon>Eggerthellaceae</taxon>
        <taxon>Enteroscipio</taxon>
    </lineage>
</organism>
<feature type="domain" description="HTH marR-type" evidence="4">
    <location>
        <begin position="1"/>
        <end position="135"/>
    </location>
</feature>
<sequence>MNEATATLNQLKKADKFVRRTFHKNGPKSFKKGQGALMRALLERDGAATQRELVDIIGISRRDLKDIVKKAERNDFVAIEGADAKRTYIVKLTDEGRTVAEKRLAANDRTAEEILSCLTEEEIAQLNTITEKIILAAKDKGIKCKKKGRRGHRSCHRGCHRHH</sequence>
<dbReference type="InterPro" id="IPR000835">
    <property type="entry name" value="HTH_MarR-typ"/>
</dbReference>
<dbReference type="OrthoDB" id="3177763at2"/>
<dbReference type="PANTHER" id="PTHR42756:SF1">
    <property type="entry name" value="TRANSCRIPTIONAL REPRESSOR OF EMRAB OPERON"/>
    <property type="match status" value="1"/>
</dbReference>
<evidence type="ECO:0000259" key="4">
    <source>
        <dbReference type="PROSITE" id="PS50995"/>
    </source>
</evidence>
<evidence type="ECO:0000256" key="3">
    <source>
        <dbReference type="ARBA" id="ARBA00023163"/>
    </source>
</evidence>
<dbReference type="Proteomes" id="UP000236197">
    <property type="component" value="Unassembled WGS sequence"/>
</dbReference>
<dbReference type="PANTHER" id="PTHR42756">
    <property type="entry name" value="TRANSCRIPTIONAL REGULATOR, MARR"/>
    <property type="match status" value="1"/>
</dbReference>
<reference evidence="6" key="1">
    <citation type="submission" date="2018-01" db="EMBL/GenBank/DDBJ databases">
        <title>Rubneribacter badeniensis gen. nov., sp. nov., and Colonibacter rubneri, gen. nov., sp. nov., WGS of new members of the Eggerthellaceae.</title>
        <authorList>
            <person name="Danylec N."/>
            <person name="Stoll D.A."/>
            <person name="Doetsch A."/>
            <person name="Kulling S.E."/>
            <person name="Huch M."/>
        </authorList>
    </citation>
    <scope>NUCLEOTIDE SEQUENCE [LARGE SCALE GENOMIC DNA]</scope>
    <source>
        <strain evidence="6">ResAG-96</strain>
    </source>
</reference>
<keyword evidence="2" id="KW-0238">DNA-binding</keyword>
<comment type="caution">
    <text evidence="5">The sequence shown here is derived from an EMBL/GenBank/DDBJ whole genome shotgun (WGS) entry which is preliminary data.</text>
</comment>
<dbReference type="InterPro" id="IPR036388">
    <property type="entry name" value="WH-like_DNA-bd_sf"/>
</dbReference>